<keyword evidence="2" id="KW-0677">Repeat</keyword>
<dbReference type="Proteomes" id="UP000837801">
    <property type="component" value="Unassembled WGS sequence"/>
</dbReference>
<evidence type="ECO:0000313" key="4">
    <source>
        <dbReference type="Proteomes" id="UP000837801"/>
    </source>
</evidence>
<dbReference type="SUPFAM" id="SSF52058">
    <property type="entry name" value="L domain-like"/>
    <property type="match status" value="1"/>
</dbReference>
<dbReference type="InterPro" id="IPR050216">
    <property type="entry name" value="LRR_domain-containing"/>
</dbReference>
<keyword evidence="1" id="KW-0433">Leucine-rich repeat</keyword>
<dbReference type="Pfam" id="PF00560">
    <property type="entry name" value="LRR_1"/>
    <property type="match status" value="2"/>
</dbReference>
<dbReference type="InterPro" id="IPR001611">
    <property type="entry name" value="Leu-rich_rpt"/>
</dbReference>
<name>A0A9P0QSY8_9ASCO</name>
<evidence type="ECO:0000313" key="3">
    <source>
        <dbReference type="EMBL" id="CAH2354382.1"/>
    </source>
</evidence>
<reference evidence="3" key="1">
    <citation type="submission" date="2022-03" db="EMBL/GenBank/DDBJ databases">
        <authorList>
            <person name="Legras J.-L."/>
            <person name="Devillers H."/>
            <person name="Grondin C."/>
        </authorList>
    </citation>
    <scope>NUCLEOTIDE SEQUENCE</scope>
    <source>
        <strain evidence="3">CLIB 1423</strain>
    </source>
</reference>
<dbReference type="Gene3D" id="3.80.10.10">
    <property type="entry name" value="Ribonuclease Inhibitor"/>
    <property type="match status" value="1"/>
</dbReference>
<dbReference type="OrthoDB" id="676979at2759"/>
<dbReference type="InterPro" id="IPR032675">
    <property type="entry name" value="LRR_dom_sf"/>
</dbReference>
<comment type="caution">
    <text evidence="3">The sequence shown here is derived from an EMBL/GenBank/DDBJ whole genome shotgun (WGS) entry which is preliminary data.</text>
</comment>
<dbReference type="GO" id="GO:0005737">
    <property type="term" value="C:cytoplasm"/>
    <property type="evidence" value="ECO:0007669"/>
    <property type="project" value="TreeGrafter"/>
</dbReference>
<evidence type="ECO:0000256" key="2">
    <source>
        <dbReference type="ARBA" id="ARBA00022737"/>
    </source>
</evidence>
<evidence type="ECO:0000256" key="1">
    <source>
        <dbReference type="ARBA" id="ARBA00022614"/>
    </source>
</evidence>
<protein>
    <submittedName>
        <fullName evidence="3">Uncharacterized protein</fullName>
    </submittedName>
</protein>
<dbReference type="AlphaFoldDB" id="A0A9P0QSY8"/>
<accession>A0A9P0QSY8</accession>
<proteinExistence type="predicted"/>
<dbReference type="Pfam" id="PF13516">
    <property type="entry name" value="LRR_6"/>
    <property type="match status" value="1"/>
</dbReference>
<dbReference type="PANTHER" id="PTHR48051">
    <property type="match status" value="1"/>
</dbReference>
<dbReference type="EMBL" id="CAKXYY010000016">
    <property type="protein sequence ID" value="CAH2354382.1"/>
    <property type="molecule type" value="Genomic_DNA"/>
</dbReference>
<keyword evidence="4" id="KW-1185">Reference proteome</keyword>
<gene>
    <name evidence="3" type="ORF">CLIB1423_16S01442</name>
</gene>
<dbReference type="PANTHER" id="PTHR48051:SF1">
    <property type="entry name" value="RAS SUPPRESSOR PROTEIN 1"/>
    <property type="match status" value="1"/>
</dbReference>
<organism evidence="3 4">
    <name type="scientific">[Candida] railenensis</name>
    <dbReference type="NCBI Taxonomy" id="45579"/>
    <lineage>
        <taxon>Eukaryota</taxon>
        <taxon>Fungi</taxon>
        <taxon>Dikarya</taxon>
        <taxon>Ascomycota</taxon>
        <taxon>Saccharomycotina</taxon>
        <taxon>Pichiomycetes</taxon>
        <taxon>Debaryomycetaceae</taxon>
        <taxon>Kurtzmaniella</taxon>
    </lineage>
</organism>
<sequence length="409" mass="47214">MLPLLLSFPDEILVNILHFLAPDELENIFLLRNDPSLPKSYYQNLALYSKFYKSNTVVKDAPIHSARNASYLNHLTFKDLEYLVRHNIFIRPKEINFVVCGRLQNRGSLELDSNLTVQRAFPSYETVLKYSRYFRSLTTKFKVKILVTQAHQDGDTGHLDRYNNYKGENTSFMSFLRIFDSRINQLSIEYRFGRKEELQFTNFQSDIATAITDDSCVIDHLKLHMFDSAALVSNLQSNSCFVCNHLQSLDLSYNNMTDSDLSKIRFPTSITNVNLSNNLISSVRFELWDNLESLNLSNNHISDLSSLGTNTPLNIKHLNLACNDLKSNSIKSINNLNMLETLDLSRNLITYSVQITMPRLTKLNLSGNNLRHLFKHHIPSSVSELDISYCKVSENHERYKRRKLKVIVV</sequence>
<dbReference type="PROSITE" id="PS51450">
    <property type="entry name" value="LRR"/>
    <property type="match status" value="1"/>
</dbReference>